<comment type="caution">
    <text evidence="6">The sequence shown here is derived from an EMBL/GenBank/DDBJ whole genome shotgun (WGS) entry which is preliminary data.</text>
</comment>
<keyword evidence="7" id="KW-1185">Reference proteome</keyword>
<evidence type="ECO:0000256" key="1">
    <source>
        <dbReference type="ARBA" id="ARBA00022801"/>
    </source>
</evidence>
<dbReference type="EMBL" id="JANUGX010000010">
    <property type="protein sequence ID" value="MCS0589647.1"/>
    <property type="molecule type" value="Genomic_DNA"/>
</dbReference>
<evidence type="ECO:0000313" key="7">
    <source>
        <dbReference type="Proteomes" id="UP001205560"/>
    </source>
</evidence>
<dbReference type="Pfam" id="PF02449">
    <property type="entry name" value="Glyco_hydro_42"/>
    <property type="match status" value="1"/>
</dbReference>
<evidence type="ECO:0000259" key="4">
    <source>
        <dbReference type="Pfam" id="PF02449"/>
    </source>
</evidence>
<evidence type="ECO:0000256" key="2">
    <source>
        <dbReference type="ARBA" id="ARBA00023295"/>
    </source>
</evidence>
<keyword evidence="1" id="KW-0378">Hydrolase</keyword>
<proteinExistence type="predicted"/>
<accession>A0ABT2A6B5</accession>
<keyword evidence="2" id="KW-0326">Glycosidase</keyword>
<reference evidence="6 7" key="1">
    <citation type="submission" date="2022-08" db="EMBL/GenBank/DDBJ databases">
        <title>Reclassification of Massilia species as members of the genera Telluria, Duganella, Pseudoduganella, Mokoshia gen. nov. and Zemynaea gen. nov. using orthogonal and non-orthogonal genome-based approaches.</title>
        <authorList>
            <person name="Bowman J.P."/>
        </authorList>
    </citation>
    <scope>NUCLEOTIDE SEQUENCE [LARGE SCALE GENOMIC DNA]</scope>
    <source>
        <strain evidence="6 7">LMG 28164</strain>
    </source>
</reference>
<dbReference type="Proteomes" id="UP001205560">
    <property type="component" value="Unassembled WGS sequence"/>
</dbReference>
<organism evidence="6 7">
    <name type="scientific">Massilia norwichensis</name>
    <dbReference type="NCBI Taxonomy" id="1442366"/>
    <lineage>
        <taxon>Bacteria</taxon>
        <taxon>Pseudomonadati</taxon>
        <taxon>Pseudomonadota</taxon>
        <taxon>Betaproteobacteria</taxon>
        <taxon>Burkholderiales</taxon>
        <taxon>Oxalobacteraceae</taxon>
        <taxon>Telluria group</taxon>
        <taxon>Massilia</taxon>
    </lineage>
</organism>
<sequence>MLNPPQRSSVAFNQVRSLVLKLVLSLSAASALPAAAAELPRIVERDGRHALLVDGAPFLVLGGQAHNSSNYPAALPRVWAAIRDAHANTLAIPVAWEQIEPREGRFDFSWVDTLIKEARGNRVRLVLLWFGTWKNTGPAYAPAWVKLDNRRFPRMLDQDGKPSYCLSPFGEATLAADRKAFVALMAHLRRIDADKRTVIMVQVENEVGTYRLARDHAPRAEAAFAQQVPAAVLARQAPPAGRPAQGSWRAVYGEHAEQYFHSWAIASYIEEIAKAGRAVYDLPMFVNNALREPGTPPQAAAPWKGDFASGGPTWDVLGIYKAAAPHIDFAGPDIYMPESAKVSANLARFQRPDNALMVPEMGNAAGYARYVYQILGRGALGVAPFGIDYAAYSNYPLGSRYTDRRMVEPFARVYAAFAPMQRLWARWGFEGRTHGVAEGDDRAPQTLALDGWQATVSFREFQFGERAWLKDQNDYPDGSAAPNGGVAIAQTGPNEFVLVGQRARIKLSGAGANAGKMTMLVRAEEGRFDGAGKWIMERNWNGDQTDYGLNLPAEPTVLKLTMGSVEQ</sequence>
<keyword evidence="3" id="KW-0732">Signal</keyword>
<gene>
    <name evidence="6" type="ORF">NX782_10565</name>
</gene>
<dbReference type="SUPFAM" id="SSF51445">
    <property type="entry name" value="(Trans)glycosidases"/>
    <property type="match status" value="1"/>
</dbReference>
<dbReference type="Pfam" id="PF18120">
    <property type="entry name" value="DUF5597"/>
    <property type="match status" value="1"/>
</dbReference>
<dbReference type="Gene3D" id="2.60.220.20">
    <property type="entry name" value="putative beta-Galactosidase from caulobacter crescentus"/>
    <property type="match status" value="1"/>
</dbReference>
<evidence type="ECO:0000313" key="6">
    <source>
        <dbReference type="EMBL" id="MCS0589647.1"/>
    </source>
</evidence>
<feature type="domain" description="DUF5597" evidence="5">
    <location>
        <begin position="410"/>
        <end position="551"/>
    </location>
</feature>
<dbReference type="InterPro" id="IPR017853">
    <property type="entry name" value="GH"/>
</dbReference>
<dbReference type="Gene3D" id="3.20.20.80">
    <property type="entry name" value="Glycosidases"/>
    <property type="match status" value="1"/>
</dbReference>
<evidence type="ECO:0000259" key="5">
    <source>
        <dbReference type="Pfam" id="PF18120"/>
    </source>
</evidence>
<protein>
    <submittedName>
        <fullName evidence="6">DUF5597 domain-containing protein</fullName>
    </submittedName>
</protein>
<evidence type="ECO:0000256" key="3">
    <source>
        <dbReference type="SAM" id="SignalP"/>
    </source>
</evidence>
<dbReference type="RefSeq" id="WP_258845407.1">
    <property type="nucleotide sequence ID" value="NZ_JANUGX010000010.1"/>
</dbReference>
<dbReference type="InterPro" id="IPR040719">
    <property type="entry name" value="DUF5597"/>
</dbReference>
<feature type="chain" id="PRO_5047215080" evidence="3">
    <location>
        <begin position="37"/>
        <end position="567"/>
    </location>
</feature>
<feature type="domain" description="Glycoside hydrolase family 42 N-terminal" evidence="4">
    <location>
        <begin position="83"/>
        <end position="226"/>
    </location>
</feature>
<feature type="signal peptide" evidence="3">
    <location>
        <begin position="1"/>
        <end position="36"/>
    </location>
</feature>
<name>A0ABT2A6B5_9BURK</name>
<dbReference type="InterPro" id="IPR013529">
    <property type="entry name" value="Glyco_hydro_42_N"/>
</dbReference>